<keyword evidence="5" id="KW-0442">Lipid degradation</keyword>
<evidence type="ECO:0000256" key="5">
    <source>
        <dbReference type="ARBA" id="ARBA00022963"/>
    </source>
</evidence>
<keyword evidence="4" id="KW-0378">Hydrolase</keyword>
<proteinExistence type="inferred from homology"/>
<dbReference type="EMBL" id="JBHUFW010000004">
    <property type="protein sequence ID" value="MFD1861788.1"/>
    <property type="molecule type" value="Genomic_DNA"/>
</dbReference>
<organism evidence="9 10">
    <name type="scientific">Planococcus chinensis</name>
    <dbReference type="NCBI Taxonomy" id="272917"/>
    <lineage>
        <taxon>Bacteria</taxon>
        <taxon>Bacillati</taxon>
        <taxon>Bacillota</taxon>
        <taxon>Bacilli</taxon>
        <taxon>Bacillales</taxon>
        <taxon>Caryophanaceae</taxon>
        <taxon>Planococcus</taxon>
    </lineage>
</organism>
<evidence type="ECO:0000256" key="7">
    <source>
        <dbReference type="SAM" id="Phobius"/>
    </source>
</evidence>
<accession>A0ABW4QDX3</accession>
<evidence type="ECO:0000313" key="10">
    <source>
        <dbReference type="Proteomes" id="UP001597273"/>
    </source>
</evidence>
<keyword evidence="10" id="KW-1185">Reference proteome</keyword>
<dbReference type="InterPro" id="IPR025202">
    <property type="entry name" value="PLD-like_dom"/>
</dbReference>
<dbReference type="InterPro" id="IPR051406">
    <property type="entry name" value="PLD_domain"/>
</dbReference>
<evidence type="ECO:0000256" key="2">
    <source>
        <dbReference type="ARBA" id="ARBA00008664"/>
    </source>
</evidence>
<dbReference type="CDD" id="cd09130">
    <property type="entry name" value="PLDc_unchar2_2"/>
    <property type="match status" value="1"/>
</dbReference>
<evidence type="ECO:0000313" key="9">
    <source>
        <dbReference type="EMBL" id="MFD1861788.1"/>
    </source>
</evidence>
<keyword evidence="7" id="KW-1133">Transmembrane helix</keyword>
<sequence>MIRKRYKQWSKRRRIVYTTAGILAILYLIVILWHTFKPLPEGISYKGDMHQLEDVELLYDLSYAQDTEGTNKEYHLEIFDEIYDTIDEAEEFIVLDLFLFDNNNDQKIEFPAVSELLTEHLLKKKAENPEMPIYFITDPLNTGYGSYENRFLDTMDKAGIEIIITDLNQLRDSMPLYSGFYRVLFQWFDNSGEGWIPNGMSSDAPDLSLASYLEMLNIKANHRKAVITEKAAIISSANPHNASGLHGNMAFKVSGPIINDMLEAEEAVSKFSGGPDFPRIEAEPQQGDYEAQYLTEKRIFDALIADIDRTRIGDSISLAMFYIAESEILEALSQAANRGVDVRIVLDPNENAFGTEKTGLPNRPVAQELMEESSDNLDIRWYNAVVGQFHTKSILIKTADKAFIYGGSANYTERTLDNYNLESDIRITAPPDSDLVGEFEAYFDPMWNNEGAMYTLDVEKYQDEFTFWQRGIYGFQKLFKLTTY</sequence>
<dbReference type="PANTHER" id="PTHR43856">
    <property type="entry name" value="CARDIOLIPIN HYDROLASE"/>
    <property type="match status" value="1"/>
</dbReference>
<feature type="transmembrane region" description="Helical" evidence="7">
    <location>
        <begin position="15"/>
        <end position="36"/>
    </location>
</feature>
<keyword evidence="7" id="KW-0812">Transmembrane</keyword>
<dbReference type="EC" id="3.1.4.4" evidence="3"/>
<dbReference type="Gene3D" id="3.30.870.10">
    <property type="entry name" value="Endonuclease Chain A"/>
    <property type="match status" value="2"/>
</dbReference>
<keyword evidence="7" id="KW-0472">Membrane</keyword>
<evidence type="ECO:0000256" key="3">
    <source>
        <dbReference type="ARBA" id="ARBA00012027"/>
    </source>
</evidence>
<dbReference type="SUPFAM" id="SSF56024">
    <property type="entry name" value="Phospholipase D/nuclease"/>
    <property type="match status" value="2"/>
</dbReference>
<dbReference type="Pfam" id="PF13091">
    <property type="entry name" value="PLDc_2"/>
    <property type="match status" value="1"/>
</dbReference>
<gene>
    <name evidence="9" type="ORF">ACFSDB_02555</name>
</gene>
<comment type="similarity">
    <text evidence="2">Belongs to the phospholipase D family.</text>
</comment>
<reference evidence="10" key="1">
    <citation type="journal article" date="2019" name="Int. J. Syst. Evol. Microbiol.">
        <title>The Global Catalogue of Microorganisms (GCM) 10K type strain sequencing project: providing services to taxonomists for standard genome sequencing and annotation.</title>
        <authorList>
            <consortium name="The Broad Institute Genomics Platform"/>
            <consortium name="The Broad Institute Genome Sequencing Center for Infectious Disease"/>
            <person name="Wu L."/>
            <person name="Ma J."/>
        </authorList>
    </citation>
    <scope>NUCLEOTIDE SEQUENCE [LARGE SCALE GENOMIC DNA]</scope>
    <source>
        <strain evidence="10">CGMCC 1.15475</strain>
    </source>
</reference>
<dbReference type="RefSeq" id="WP_204891149.1">
    <property type="nucleotide sequence ID" value="NZ_JBHUFW010000004.1"/>
</dbReference>
<dbReference type="PANTHER" id="PTHR43856:SF1">
    <property type="entry name" value="MITOCHONDRIAL CARDIOLIPIN HYDROLASE"/>
    <property type="match status" value="1"/>
</dbReference>
<evidence type="ECO:0000256" key="1">
    <source>
        <dbReference type="ARBA" id="ARBA00000798"/>
    </source>
</evidence>
<protein>
    <recommendedName>
        <fullName evidence="3">phospholipase D</fullName>
        <ecNumber evidence="3">3.1.4.4</ecNumber>
    </recommendedName>
</protein>
<evidence type="ECO:0000256" key="4">
    <source>
        <dbReference type="ARBA" id="ARBA00022801"/>
    </source>
</evidence>
<name>A0ABW4QDX3_9BACL</name>
<dbReference type="Proteomes" id="UP001597273">
    <property type="component" value="Unassembled WGS sequence"/>
</dbReference>
<dbReference type="CDD" id="cd09129">
    <property type="entry name" value="PLDc_unchar2_1"/>
    <property type="match status" value="1"/>
</dbReference>
<comment type="caution">
    <text evidence="9">The sequence shown here is derived from an EMBL/GenBank/DDBJ whole genome shotgun (WGS) entry which is preliminary data.</text>
</comment>
<feature type="domain" description="Phospholipase D-like" evidence="8">
    <location>
        <begin position="303"/>
        <end position="447"/>
    </location>
</feature>
<comment type="catalytic activity">
    <reaction evidence="1">
        <text>a 1,2-diacyl-sn-glycero-3-phosphocholine + H2O = a 1,2-diacyl-sn-glycero-3-phosphate + choline + H(+)</text>
        <dbReference type="Rhea" id="RHEA:14445"/>
        <dbReference type="ChEBI" id="CHEBI:15354"/>
        <dbReference type="ChEBI" id="CHEBI:15377"/>
        <dbReference type="ChEBI" id="CHEBI:15378"/>
        <dbReference type="ChEBI" id="CHEBI:57643"/>
        <dbReference type="ChEBI" id="CHEBI:58608"/>
        <dbReference type="EC" id="3.1.4.4"/>
    </reaction>
</comment>
<evidence type="ECO:0000256" key="6">
    <source>
        <dbReference type="ARBA" id="ARBA00023098"/>
    </source>
</evidence>
<evidence type="ECO:0000259" key="8">
    <source>
        <dbReference type="Pfam" id="PF13091"/>
    </source>
</evidence>
<keyword evidence="6" id="KW-0443">Lipid metabolism</keyword>